<dbReference type="InterPro" id="IPR001680">
    <property type="entry name" value="WD40_rpt"/>
</dbReference>
<dbReference type="PANTHER" id="PTHR13211">
    <property type="entry name" value="TELOMERASE CAJAL BODY PROTEIN 1"/>
    <property type="match status" value="1"/>
</dbReference>
<feature type="compositionally biased region" description="Low complexity" evidence="1">
    <location>
        <begin position="393"/>
        <end position="406"/>
    </location>
</feature>
<accession>A0A9P5YW19</accession>
<dbReference type="EMBL" id="MU155326">
    <property type="protein sequence ID" value="KAF9475604.1"/>
    <property type="molecule type" value="Genomic_DNA"/>
</dbReference>
<comment type="caution">
    <text evidence="2">The sequence shown here is derived from an EMBL/GenBank/DDBJ whole genome shotgun (WGS) entry which is preliminary data.</text>
</comment>
<evidence type="ECO:0000256" key="1">
    <source>
        <dbReference type="SAM" id="MobiDB-lite"/>
    </source>
</evidence>
<dbReference type="Pfam" id="PF00400">
    <property type="entry name" value="WD40"/>
    <property type="match status" value="1"/>
</dbReference>
<evidence type="ECO:0000313" key="2">
    <source>
        <dbReference type="EMBL" id="KAF9475604.1"/>
    </source>
</evidence>
<proteinExistence type="predicted"/>
<gene>
    <name evidence="2" type="ORF">BDN70DRAFT_935760</name>
</gene>
<dbReference type="Gene3D" id="2.130.10.10">
    <property type="entry name" value="YVTN repeat-like/Quinoprotein amine dehydrogenase"/>
    <property type="match status" value="2"/>
</dbReference>
<dbReference type="PANTHER" id="PTHR13211:SF0">
    <property type="entry name" value="TELOMERASE CAJAL BODY PROTEIN 1"/>
    <property type="match status" value="1"/>
</dbReference>
<dbReference type="Proteomes" id="UP000807469">
    <property type="component" value="Unassembled WGS sequence"/>
</dbReference>
<name>A0A9P5YW19_9AGAR</name>
<dbReference type="InterPro" id="IPR015943">
    <property type="entry name" value="WD40/YVTN_repeat-like_dom_sf"/>
</dbReference>
<dbReference type="SMART" id="SM00320">
    <property type="entry name" value="WD40"/>
    <property type="match status" value="3"/>
</dbReference>
<organism evidence="2 3">
    <name type="scientific">Pholiota conissans</name>
    <dbReference type="NCBI Taxonomy" id="109636"/>
    <lineage>
        <taxon>Eukaryota</taxon>
        <taxon>Fungi</taxon>
        <taxon>Dikarya</taxon>
        <taxon>Basidiomycota</taxon>
        <taxon>Agaricomycotina</taxon>
        <taxon>Agaricomycetes</taxon>
        <taxon>Agaricomycetidae</taxon>
        <taxon>Agaricales</taxon>
        <taxon>Agaricineae</taxon>
        <taxon>Strophariaceae</taxon>
        <taxon>Pholiota</taxon>
    </lineage>
</organism>
<dbReference type="InterPro" id="IPR036322">
    <property type="entry name" value="WD40_repeat_dom_sf"/>
</dbReference>
<feature type="region of interest" description="Disordered" evidence="1">
    <location>
        <begin position="387"/>
        <end position="421"/>
    </location>
</feature>
<keyword evidence="3" id="KW-1185">Reference proteome</keyword>
<evidence type="ECO:0000313" key="3">
    <source>
        <dbReference type="Proteomes" id="UP000807469"/>
    </source>
</evidence>
<reference evidence="2" key="1">
    <citation type="submission" date="2020-11" db="EMBL/GenBank/DDBJ databases">
        <authorList>
            <consortium name="DOE Joint Genome Institute"/>
            <person name="Ahrendt S."/>
            <person name="Riley R."/>
            <person name="Andreopoulos W."/>
            <person name="Labutti K."/>
            <person name="Pangilinan J."/>
            <person name="Ruiz-Duenas F.J."/>
            <person name="Barrasa J.M."/>
            <person name="Sanchez-Garcia M."/>
            <person name="Camarero S."/>
            <person name="Miyauchi S."/>
            <person name="Serrano A."/>
            <person name="Linde D."/>
            <person name="Babiker R."/>
            <person name="Drula E."/>
            <person name="Ayuso-Fernandez I."/>
            <person name="Pacheco R."/>
            <person name="Padilla G."/>
            <person name="Ferreira P."/>
            <person name="Barriuso J."/>
            <person name="Kellner H."/>
            <person name="Castanera R."/>
            <person name="Alfaro M."/>
            <person name="Ramirez L."/>
            <person name="Pisabarro A.G."/>
            <person name="Kuo A."/>
            <person name="Tritt A."/>
            <person name="Lipzen A."/>
            <person name="He G."/>
            <person name="Yan M."/>
            <person name="Ng V."/>
            <person name="Cullen D."/>
            <person name="Martin F."/>
            <person name="Rosso M.-N."/>
            <person name="Henrissat B."/>
            <person name="Hibbett D."/>
            <person name="Martinez A.T."/>
            <person name="Grigoriev I.V."/>
        </authorList>
    </citation>
    <scope>NUCLEOTIDE SEQUENCE</scope>
    <source>
        <strain evidence="2">CIRM-BRFM 674</strain>
    </source>
</reference>
<dbReference type="AlphaFoldDB" id="A0A9P5YW19"/>
<dbReference type="OrthoDB" id="239865at2759"/>
<sequence>MEDASQTWTPDPHDISREPSCLSTLKCTQSDQGEFPRSAKWCSDGSTVIAQMESGTFQRYDVSFQEPIMQVREERPAKTFPQPAPVLDFLWYPTASSLDAASFCFVASVRECPVKLLDASDGRLRASYKIVDHRERQIAPHSLAFNLTAQKLYCGFEDAIEMFDLSRPGEGTRIPTTPSKKSKDGLKGIISALAFSSSYTAEESFYAVGSFTPTAQNIAMFSDAQSEPLMYVGGGPRAGVTQLRFNPTKPHILYAGYRGHSSGMIYSWDIRSNVDTPLEIFYKSPADKGPTRSNQRMYFDIDITGRLLSTGDQARVSNGSVSVFELDDYDASIALSAEVEPSDDNLYPKTISPALQFKAHEDAVGSIAFHPFRPILLSASGSRHFLDDDDGSGSDTSSSGEGELSGPAKHSRRSRPVTLDPTMKIWDLRKDAT</sequence>
<evidence type="ECO:0008006" key="4">
    <source>
        <dbReference type="Google" id="ProtNLM"/>
    </source>
</evidence>
<dbReference type="SUPFAM" id="SSF50978">
    <property type="entry name" value="WD40 repeat-like"/>
    <property type="match status" value="1"/>
</dbReference>
<dbReference type="InterPro" id="IPR051150">
    <property type="entry name" value="SWT21/TCAB1_mRNA_Telomere"/>
</dbReference>
<protein>
    <recommendedName>
        <fullName evidence="4">Telomerase Cajal body protein 1</fullName>
    </recommendedName>
</protein>